<reference evidence="3" key="2">
    <citation type="submission" date="2011-02" db="EMBL/GenBank/DDBJ databases">
        <authorList>
            <person name="MacLean D."/>
        </authorList>
    </citation>
    <scope>NUCLEOTIDE SEQUENCE</scope>
</reference>
<evidence type="ECO:0000313" key="3">
    <source>
        <dbReference type="EMBL" id="CCA21916.1"/>
    </source>
</evidence>
<feature type="region of interest" description="Disordered" evidence="1">
    <location>
        <begin position="138"/>
        <end position="213"/>
    </location>
</feature>
<proteinExistence type="predicted"/>
<feature type="domain" description="Retroviral polymerase SH3-like" evidence="2">
    <location>
        <begin position="72"/>
        <end position="129"/>
    </location>
</feature>
<dbReference type="InterPro" id="IPR036397">
    <property type="entry name" value="RNaseH_sf"/>
</dbReference>
<dbReference type="GO" id="GO:0003676">
    <property type="term" value="F:nucleic acid binding"/>
    <property type="evidence" value="ECO:0007669"/>
    <property type="project" value="InterPro"/>
</dbReference>
<accession>F0WKV8</accession>
<dbReference type="PANTHER" id="PTHR42648">
    <property type="entry name" value="TRANSPOSASE, PUTATIVE-RELATED"/>
    <property type="match status" value="1"/>
</dbReference>
<dbReference type="PANTHER" id="PTHR42648:SF28">
    <property type="entry name" value="TRANSPOSON-ENCODED PROTEIN WITH RIBONUCLEASE H-LIKE AND RETROVIRUS ZINC FINGER-LIKE DOMAINS"/>
    <property type="match status" value="1"/>
</dbReference>
<name>F0WKV8_9STRA</name>
<dbReference type="AlphaFoldDB" id="F0WKV8"/>
<dbReference type="Gene3D" id="3.30.420.10">
    <property type="entry name" value="Ribonuclease H-like superfamily/Ribonuclease H"/>
    <property type="match status" value="1"/>
</dbReference>
<organism evidence="3">
    <name type="scientific">Albugo laibachii Nc14</name>
    <dbReference type="NCBI Taxonomy" id="890382"/>
    <lineage>
        <taxon>Eukaryota</taxon>
        <taxon>Sar</taxon>
        <taxon>Stramenopiles</taxon>
        <taxon>Oomycota</taxon>
        <taxon>Peronosporomycetes</taxon>
        <taxon>Albuginales</taxon>
        <taxon>Albuginaceae</taxon>
        <taxon>Albugo</taxon>
    </lineage>
</organism>
<dbReference type="InterPro" id="IPR057670">
    <property type="entry name" value="SH3_retrovirus"/>
</dbReference>
<evidence type="ECO:0000256" key="1">
    <source>
        <dbReference type="SAM" id="MobiDB-lite"/>
    </source>
</evidence>
<dbReference type="SUPFAM" id="SSF53098">
    <property type="entry name" value="Ribonuclease H-like"/>
    <property type="match status" value="1"/>
</dbReference>
<evidence type="ECO:0000259" key="2">
    <source>
        <dbReference type="Pfam" id="PF25597"/>
    </source>
</evidence>
<dbReference type="HOGENOM" id="CLU_001650_15_1_1"/>
<dbReference type="InterPro" id="IPR012337">
    <property type="entry name" value="RNaseH-like_sf"/>
</dbReference>
<sequence length="292" mass="33179">MGWLSGMNRTLVEMTRCMLSESKMSKVYWCEAMMTALDIRNMSPSASSPEASPFEIVFKRKPRIELMRVFGSLCYAHVAKVKRSKLDDSGVRCLLLGYSKQHKAYRLLNASTGAIVISRSVTFAESATTFPRRVNTPGVIDVVGDGEQDQDMHDESTRKSFHTPPTGPRPDQTQDIPELSEIPTGAIPKQRSGTPGRDGKQESHVRPVRKKQAITRYEQEFPSMRQGEAKIDEDDYDALYCFNANEEGESASSYEQVLKSNYKVEWMRAMRREIKSLAKHETWTLEDLPKNR</sequence>
<protein>
    <submittedName>
        <fullName evidence="3">PREDICTED: copia proteinlike putative</fullName>
    </submittedName>
</protein>
<dbReference type="EMBL" id="FR824183">
    <property type="protein sequence ID" value="CCA21916.1"/>
    <property type="molecule type" value="Genomic_DNA"/>
</dbReference>
<gene>
    <name evidence="3" type="primary">AlNc14C138G7147</name>
    <name evidence="3" type="ORF">ALNC14_080590</name>
</gene>
<dbReference type="InterPro" id="IPR039537">
    <property type="entry name" value="Retrotran_Ty1/copia-like"/>
</dbReference>
<reference evidence="3" key="1">
    <citation type="journal article" date="2011" name="PLoS Biol.">
        <title>Gene gain and loss during evolution of obligate parasitism in the white rust pathogen of Arabidopsis thaliana.</title>
        <authorList>
            <person name="Kemen E."/>
            <person name="Gardiner A."/>
            <person name="Schultz-Larsen T."/>
            <person name="Kemen A.C."/>
            <person name="Balmuth A.L."/>
            <person name="Robert-Seilaniantz A."/>
            <person name="Bailey K."/>
            <person name="Holub E."/>
            <person name="Studholme D.J."/>
            <person name="Maclean D."/>
            <person name="Jones J.D."/>
        </authorList>
    </citation>
    <scope>NUCLEOTIDE SEQUENCE</scope>
</reference>
<dbReference type="Pfam" id="PF25597">
    <property type="entry name" value="SH3_retrovirus"/>
    <property type="match status" value="1"/>
</dbReference>